<dbReference type="InterPro" id="IPR020471">
    <property type="entry name" value="AKR"/>
</dbReference>
<name>A0A7S8ECE3_9CHLR</name>
<evidence type="ECO:0000256" key="1">
    <source>
        <dbReference type="ARBA" id="ARBA00023002"/>
    </source>
</evidence>
<dbReference type="GO" id="GO:0005829">
    <property type="term" value="C:cytosol"/>
    <property type="evidence" value="ECO:0007669"/>
    <property type="project" value="UniProtKB-ARBA"/>
</dbReference>
<dbReference type="FunFam" id="3.20.20.100:FF:000004">
    <property type="entry name" value="Oxidoreductase, aldo/keto reductase"/>
    <property type="match status" value="1"/>
</dbReference>
<dbReference type="RefSeq" id="WP_195172352.1">
    <property type="nucleotide sequence ID" value="NZ_CP062983.1"/>
</dbReference>
<dbReference type="Pfam" id="PF00248">
    <property type="entry name" value="Aldo_ket_red"/>
    <property type="match status" value="1"/>
</dbReference>
<dbReference type="PANTHER" id="PTHR43364:SF4">
    <property type="entry name" value="NAD(P)-LINKED OXIDOREDUCTASE SUPERFAMILY PROTEIN"/>
    <property type="match status" value="1"/>
</dbReference>
<dbReference type="InterPro" id="IPR036812">
    <property type="entry name" value="NAD(P)_OxRdtase_dom_sf"/>
</dbReference>
<evidence type="ECO:0000259" key="2">
    <source>
        <dbReference type="Pfam" id="PF00248"/>
    </source>
</evidence>
<evidence type="ECO:0000313" key="3">
    <source>
        <dbReference type="EMBL" id="QPC84289.1"/>
    </source>
</evidence>
<dbReference type="Gene3D" id="3.20.20.100">
    <property type="entry name" value="NADP-dependent oxidoreductase domain"/>
    <property type="match status" value="1"/>
</dbReference>
<dbReference type="AlphaFoldDB" id="A0A7S8ECE3"/>
<dbReference type="GO" id="GO:0016491">
    <property type="term" value="F:oxidoreductase activity"/>
    <property type="evidence" value="ECO:0007669"/>
    <property type="project" value="UniProtKB-KW"/>
</dbReference>
<dbReference type="PROSITE" id="PS00062">
    <property type="entry name" value="ALDOKETO_REDUCTASE_2"/>
    <property type="match status" value="1"/>
</dbReference>
<gene>
    <name evidence="3" type="ORF">G4Y79_07920</name>
</gene>
<dbReference type="KEGG" id="pmet:G4Y79_07920"/>
<dbReference type="CDD" id="cd19102">
    <property type="entry name" value="AKR_unchar"/>
    <property type="match status" value="1"/>
</dbReference>
<dbReference type="EMBL" id="CP062983">
    <property type="protein sequence ID" value="QPC84289.1"/>
    <property type="molecule type" value="Genomic_DNA"/>
</dbReference>
<dbReference type="SUPFAM" id="SSF51430">
    <property type="entry name" value="NAD(P)-linked oxidoreductase"/>
    <property type="match status" value="1"/>
</dbReference>
<reference evidence="3 4" key="1">
    <citation type="submission" date="2020-02" db="EMBL/GenBank/DDBJ databases">
        <authorList>
            <person name="Zheng R.K."/>
            <person name="Sun C.M."/>
        </authorList>
    </citation>
    <scope>NUCLEOTIDE SEQUENCE [LARGE SCALE GENOMIC DNA]</scope>
    <source>
        <strain evidence="4">rifampicinis</strain>
    </source>
</reference>
<keyword evidence="1" id="KW-0560">Oxidoreductase</keyword>
<evidence type="ECO:0000313" key="4">
    <source>
        <dbReference type="Proteomes" id="UP000594468"/>
    </source>
</evidence>
<proteinExistence type="predicted"/>
<feature type="domain" description="NADP-dependent oxidoreductase" evidence="2">
    <location>
        <begin position="15"/>
        <end position="309"/>
    </location>
</feature>
<sequence>MKIRQLGNSDMDITRIGLGAWAIGGDSWGPQDDKDSIETIHKALDAGMNWIDTAAIYGQGHSETVVGQALKSTSHQPYVFTKCSLIWDEDGNVDRSLKADSLRREVEASLSRLQIDVIDLYQIHWPNPDAEIEEGWETLAKLKEEGKVRYIGVSNFSVAQMERAMAIAPITSLQPPYSAVRPDVAEEILPFCGSNNIGTIVYSPMQAGLLTGKMTRERLENMPEGDWRKNNAEFQEPKLSKNLAIADTMVEIAQKHDVPTPAIAIAWVLSNPNVTAAIVGARRPSQIDGIIGGSDVELDEDDLAAIEEAMG</sequence>
<dbReference type="InterPro" id="IPR023210">
    <property type="entry name" value="NADP_OxRdtase_dom"/>
</dbReference>
<organism evidence="3 4">
    <name type="scientific">Phototrophicus methaneseepsis</name>
    <dbReference type="NCBI Taxonomy" id="2710758"/>
    <lineage>
        <taxon>Bacteria</taxon>
        <taxon>Bacillati</taxon>
        <taxon>Chloroflexota</taxon>
        <taxon>Candidatus Thermofontia</taxon>
        <taxon>Phototrophicales</taxon>
        <taxon>Phototrophicaceae</taxon>
        <taxon>Phototrophicus</taxon>
    </lineage>
</organism>
<keyword evidence="4" id="KW-1185">Reference proteome</keyword>
<dbReference type="Proteomes" id="UP000594468">
    <property type="component" value="Chromosome"/>
</dbReference>
<protein>
    <submittedName>
        <fullName evidence="3">Aldo/keto reductase</fullName>
    </submittedName>
</protein>
<dbReference type="PRINTS" id="PR00069">
    <property type="entry name" value="ALDKETRDTASE"/>
</dbReference>
<dbReference type="InterPro" id="IPR018170">
    <property type="entry name" value="Aldo/ket_reductase_CS"/>
</dbReference>
<dbReference type="InterPro" id="IPR050523">
    <property type="entry name" value="AKR_Detox_Biosynth"/>
</dbReference>
<dbReference type="PANTHER" id="PTHR43364">
    <property type="entry name" value="NADH-SPECIFIC METHYLGLYOXAL REDUCTASE-RELATED"/>
    <property type="match status" value="1"/>
</dbReference>
<accession>A0A7S8ECE3</accession>